<keyword evidence="2" id="KW-0812">Transmembrane</keyword>
<dbReference type="Proteomes" id="UP000050417">
    <property type="component" value="Unassembled WGS sequence"/>
</dbReference>
<dbReference type="Pfam" id="PF00188">
    <property type="entry name" value="CAP"/>
    <property type="match status" value="1"/>
</dbReference>
<feature type="transmembrane region" description="Helical" evidence="2">
    <location>
        <begin position="299"/>
        <end position="320"/>
    </location>
</feature>
<dbReference type="RefSeq" id="WP_075063788.1">
    <property type="nucleotide sequence ID" value="NZ_LGCL01000035.1"/>
</dbReference>
<dbReference type="InterPro" id="IPR014044">
    <property type="entry name" value="CAP_dom"/>
</dbReference>
<keyword evidence="6" id="KW-1185">Reference proteome</keyword>
<dbReference type="Gene3D" id="3.40.33.10">
    <property type="entry name" value="CAP"/>
    <property type="match status" value="1"/>
</dbReference>
<dbReference type="EMBL" id="LGCL01000035">
    <property type="protein sequence ID" value="KPL73587.1"/>
    <property type="molecule type" value="Genomic_DNA"/>
</dbReference>
<evidence type="ECO:0000256" key="1">
    <source>
        <dbReference type="SAM" id="MobiDB-lite"/>
    </source>
</evidence>
<dbReference type="InterPro" id="IPR035940">
    <property type="entry name" value="CAP_sf"/>
</dbReference>
<protein>
    <recommendedName>
        <fullName evidence="4">LysM domain-containing protein</fullName>
    </recommendedName>
</protein>
<dbReference type="Pfam" id="PF01476">
    <property type="entry name" value="LysM"/>
    <property type="match status" value="1"/>
</dbReference>
<dbReference type="InterPro" id="IPR018392">
    <property type="entry name" value="LysM"/>
</dbReference>
<dbReference type="AlphaFoldDB" id="A0A0P6WY21"/>
<dbReference type="CDD" id="cd05379">
    <property type="entry name" value="CAP_bacterial"/>
    <property type="match status" value="1"/>
</dbReference>
<name>A0A0P6WY21_9CHLR</name>
<proteinExistence type="predicted"/>
<gene>
    <name evidence="5" type="ORF">ADN00_14705</name>
</gene>
<feature type="domain" description="LysM" evidence="4">
    <location>
        <begin position="193"/>
        <end position="238"/>
    </location>
</feature>
<sequence>MMKIDSTKTFLLRVLILIMVLSAALPALPVQAQAGSAYDLIAEVNALRAEYGLQPYQVDGGLMASAQAHSEYQASIQTGTHTRADGSSPASLGFTENIAYGGSMSVSYAVRSIWSDQLHMNTMVGYESGYVGAGVATDASGNVYYTLQVRSTGGYVPPVIQSTPVGGGAPVAVSTPQVVKVELTNTPNPDGSIKHKVEPGQTIWAIALAYGISEVELIQFNYLDAQNPLIYPGQVIIVQPAYTPTVTPTITNTLPPPTRTPRPTFTPRPTRPTATLAHTATPTNPPLVPPLNTASRRGIGIGIILVCAAGLALSILPSVLKK</sequence>
<evidence type="ECO:0000259" key="4">
    <source>
        <dbReference type="PROSITE" id="PS51782"/>
    </source>
</evidence>
<evidence type="ECO:0000313" key="6">
    <source>
        <dbReference type="Proteomes" id="UP000050417"/>
    </source>
</evidence>
<feature type="compositionally biased region" description="Low complexity" evidence="1">
    <location>
        <begin position="271"/>
        <end position="282"/>
    </location>
</feature>
<evidence type="ECO:0000256" key="2">
    <source>
        <dbReference type="SAM" id="Phobius"/>
    </source>
</evidence>
<feature type="chain" id="PRO_5006132702" description="LysM domain-containing protein" evidence="3">
    <location>
        <begin position="33"/>
        <end position="322"/>
    </location>
</feature>
<dbReference type="SUPFAM" id="SSF54106">
    <property type="entry name" value="LysM domain"/>
    <property type="match status" value="1"/>
</dbReference>
<feature type="signal peptide" evidence="3">
    <location>
        <begin position="1"/>
        <end position="32"/>
    </location>
</feature>
<dbReference type="SUPFAM" id="SSF55797">
    <property type="entry name" value="PR-1-like"/>
    <property type="match status" value="1"/>
</dbReference>
<dbReference type="OrthoDB" id="165574at2"/>
<dbReference type="STRING" id="1134406.ADN00_14705"/>
<comment type="caution">
    <text evidence="5">The sequence shown here is derived from an EMBL/GenBank/DDBJ whole genome shotgun (WGS) entry which is preliminary data.</text>
</comment>
<dbReference type="InterPro" id="IPR036779">
    <property type="entry name" value="LysM_dom_sf"/>
</dbReference>
<keyword evidence="2" id="KW-0472">Membrane</keyword>
<keyword evidence="2" id="KW-1133">Transmembrane helix</keyword>
<feature type="region of interest" description="Disordered" evidence="1">
    <location>
        <begin position="248"/>
        <end position="290"/>
    </location>
</feature>
<dbReference type="SMART" id="SM00257">
    <property type="entry name" value="LysM"/>
    <property type="match status" value="1"/>
</dbReference>
<evidence type="ECO:0000256" key="3">
    <source>
        <dbReference type="SAM" id="SignalP"/>
    </source>
</evidence>
<feature type="compositionally biased region" description="Pro residues" evidence="1">
    <location>
        <begin position="254"/>
        <end position="270"/>
    </location>
</feature>
<accession>A0A0P6WY21</accession>
<evidence type="ECO:0000313" key="5">
    <source>
        <dbReference type="EMBL" id="KPL73587.1"/>
    </source>
</evidence>
<organism evidence="5 6">
    <name type="scientific">Ornatilinea apprima</name>
    <dbReference type="NCBI Taxonomy" id="1134406"/>
    <lineage>
        <taxon>Bacteria</taxon>
        <taxon>Bacillati</taxon>
        <taxon>Chloroflexota</taxon>
        <taxon>Anaerolineae</taxon>
        <taxon>Anaerolineales</taxon>
        <taxon>Anaerolineaceae</taxon>
        <taxon>Ornatilinea</taxon>
    </lineage>
</organism>
<dbReference type="Gene3D" id="3.10.350.10">
    <property type="entry name" value="LysM domain"/>
    <property type="match status" value="1"/>
</dbReference>
<dbReference type="CDD" id="cd00118">
    <property type="entry name" value="LysM"/>
    <property type="match status" value="1"/>
</dbReference>
<dbReference type="PROSITE" id="PS51782">
    <property type="entry name" value="LYSM"/>
    <property type="match status" value="1"/>
</dbReference>
<keyword evidence="3" id="KW-0732">Signal</keyword>
<reference evidence="5 6" key="1">
    <citation type="submission" date="2015-07" db="EMBL/GenBank/DDBJ databases">
        <title>Genome sequence of Ornatilinea apprima DSM 23815.</title>
        <authorList>
            <person name="Hemp J."/>
            <person name="Ward L.M."/>
            <person name="Pace L.A."/>
            <person name="Fischer W.W."/>
        </authorList>
    </citation>
    <scope>NUCLEOTIDE SEQUENCE [LARGE SCALE GENOMIC DNA]</scope>
    <source>
        <strain evidence="5 6">P3M-1</strain>
    </source>
</reference>